<keyword evidence="2" id="KW-1185">Reference proteome</keyword>
<sequence>MSIRLFAPFLSSLVARHEFKVGRIVGDGGGGHECHRNAGEDRDG</sequence>
<evidence type="ECO:0000313" key="2">
    <source>
        <dbReference type="Proteomes" id="UP000267606"/>
    </source>
</evidence>
<reference evidence="3" key="1">
    <citation type="submission" date="2016-06" db="UniProtKB">
        <authorList>
            <consortium name="WormBaseParasite"/>
        </authorList>
    </citation>
    <scope>IDENTIFICATION</scope>
</reference>
<protein>
    <submittedName>
        <fullName evidence="1 3">Uncharacterized protein</fullName>
    </submittedName>
</protein>
<accession>A0A183HJT7</accession>
<reference evidence="1 2" key="2">
    <citation type="submission" date="2018-11" db="EMBL/GenBank/DDBJ databases">
        <authorList>
            <consortium name="Pathogen Informatics"/>
        </authorList>
    </citation>
    <scope>NUCLEOTIDE SEQUENCE [LARGE SCALE GENOMIC DNA]</scope>
</reference>
<evidence type="ECO:0000313" key="3">
    <source>
        <dbReference type="WBParaSite" id="OFLC_0000774801-mRNA-1"/>
    </source>
</evidence>
<dbReference type="Proteomes" id="UP000267606">
    <property type="component" value="Unassembled WGS sequence"/>
</dbReference>
<dbReference type="WBParaSite" id="OFLC_0000774801-mRNA-1">
    <property type="protein sequence ID" value="OFLC_0000774801-mRNA-1"/>
    <property type="gene ID" value="OFLC_0000774801"/>
</dbReference>
<name>A0A183HJT7_9BILA</name>
<dbReference type="EMBL" id="UZAJ01008287">
    <property type="protein sequence ID" value="VDO52399.1"/>
    <property type="molecule type" value="Genomic_DNA"/>
</dbReference>
<proteinExistence type="predicted"/>
<dbReference type="AlphaFoldDB" id="A0A183HJT7"/>
<gene>
    <name evidence="1" type="ORF">OFLC_LOCUS7749</name>
</gene>
<organism evidence="3">
    <name type="scientific">Onchocerca flexuosa</name>
    <dbReference type="NCBI Taxonomy" id="387005"/>
    <lineage>
        <taxon>Eukaryota</taxon>
        <taxon>Metazoa</taxon>
        <taxon>Ecdysozoa</taxon>
        <taxon>Nematoda</taxon>
        <taxon>Chromadorea</taxon>
        <taxon>Rhabditida</taxon>
        <taxon>Spirurina</taxon>
        <taxon>Spiruromorpha</taxon>
        <taxon>Filarioidea</taxon>
        <taxon>Onchocercidae</taxon>
        <taxon>Onchocerca</taxon>
    </lineage>
</organism>
<evidence type="ECO:0000313" key="1">
    <source>
        <dbReference type="EMBL" id="VDO52399.1"/>
    </source>
</evidence>